<organism evidence="1 2">
    <name type="scientific">Alistipes onderdonkii</name>
    <dbReference type="NCBI Taxonomy" id="328813"/>
    <lineage>
        <taxon>Bacteria</taxon>
        <taxon>Pseudomonadati</taxon>
        <taxon>Bacteroidota</taxon>
        <taxon>Bacteroidia</taxon>
        <taxon>Bacteroidales</taxon>
        <taxon>Rikenellaceae</taxon>
        <taxon>Alistipes</taxon>
    </lineage>
</organism>
<keyword evidence="1" id="KW-0223">Dioxygenase</keyword>
<dbReference type="Gene3D" id="2.60.120.10">
    <property type="entry name" value="Jelly Rolls"/>
    <property type="match status" value="1"/>
</dbReference>
<sequence length="187" mass="20637">MKQERHATTLAEDLQEASACTAVYGEFFTGLLGIIGRKPVDDALGERIQGYVLGWLEGHPLTEFDDYSATAYRRTYLGRSPETGWEAIVMSWQEGNRTSIHAHPQFAGYHFADGRFRLEIFEPAGGGTARPVQSAEVEAPCAFFAIGKPGCFDNHIHRITCLSPTGHSLHVYSDDALRGKVYGEADE</sequence>
<protein>
    <submittedName>
        <fullName evidence="1">Cysteine dioxygenase</fullName>
    </submittedName>
</protein>
<proteinExistence type="predicted"/>
<reference evidence="1" key="1">
    <citation type="submission" date="2022-06" db="EMBL/GenBank/DDBJ databases">
        <title>Isolation of gut microbiota from human fecal samples.</title>
        <authorList>
            <person name="Pamer E.G."/>
            <person name="Barat B."/>
            <person name="Waligurski E."/>
            <person name="Medina S."/>
            <person name="Paddock L."/>
            <person name="Mostad J."/>
        </authorList>
    </citation>
    <scope>NUCLEOTIDE SEQUENCE</scope>
    <source>
        <strain evidence="1">DFI.6.22</strain>
    </source>
</reference>
<dbReference type="AlphaFoldDB" id="A0AAJ1CG50"/>
<evidence type="ECO:0000313" key="2">
    <source>
        <dbReference type="Proteomes" id="UP001205035"/>
    </source>
</evidence>
<dbReference type="InterPro" id="IPR014710">
    <property type="entry name" value="RmlC-like_jellyroll"/>
</dbReference>
<accession>A0AAJ1CG50</accession>
<dbReference type="GO" id="GO:0051213">
    <property type="term" value="F:dioxygenase activity"/>
    <property type="evidence" value="ECO:0007669"/>
    <property type="project" value="UniProtKB-KW"/>
</dbReference>
<dbReference type="InterPro" id="IPR011051">
    <property type="entry name" value="RmlC_Cupin_sf"/>
</dbReference>
<dbReference type="Proteomes" id="UP001205035">
    <property type="component" value="Unassembled WGS sequence"/>
</dbReference>
<dbReference type="SUPFAM" id="SSF51182">
    <property type="entry name" value="RmlC-like cupins"/>
    <property type="match status" value="1"/>
</dbReference>
<comment type="caution">
    <text evidence="1">The sequence shown here is derived from an EMBL/GenBank/DDBJ whole genome shotgun (WGS) entry which is preliminary data.</text>
</comment>
<dbReference type="EMBL" id="JANGBQ010000024">
    <property type="protein sequence ID" value="MCQ5083873.1"/>
    <property type="molecule type" value="Genomic_DNA"/>
</dbReference>
<dbReference type="RefSeq" id="WP_055204413.1">
    <property type="nucleotide sequence ID" value="NZ_DAWDUM010000009.1"/>
</dbReference>
<gene>
    <name evidence="1" type="ORF">NE651_13370</name>
</gene>
<evidence type="ECO:0000313" key="1">
    <source>
        <dbReference type="EMBL" id="MCQ5083873.1"/>
    </source>
</evidence>
<keyword evidence="1" id="KW-0560">Oxidoreductase</keyword>
<name>A0AAJ1CG50_9BACT</name>